<dbReference type="EMBL" id="JAKMXF010000066">
    <property type="protein sequence ID" value="KAI6658994.1"/>
    <property type="molecule type" value="Genomic_DNA"/>
</dbReference>
<dbReference type="AlphaFoldDB" id="A0AAV7KCY2"/>
<dbReference type="SUPFAM" id="SSF56300">
    <property type="entry name" value="Metallo-dependent phosphatases"/>
    <property type="match status" value="1"/>
</dbReference>
<organism evidence="2 3">
    <name type="scientific">Oopsacas minuta</name>
    <dbReference type="NCBI Taxonomy" id="111878"/>
    <lineage>
        <taxon>Eukaryota</taxon>
        <taxon>Metazoa</taxon>
        <taxon>Porifera</taxon>
        <taxon>Hexactinellida</taxon>
        <taxon>Hexasterophora</taxon>
        <taxon>Lyssacinosida</taxon>
        <taxon>Leucopsacidae</taxon>
        <taxon>Oopsacas</taxon>
    </lineage>
</organism>
<name>A0AAV7KCY2_9METZ</name>
<dbReference type="Pfam" id="PF09587">
    <property type="entry name" value="PGA_cap"/>
    <property type="match status" value="1"/>
</dbReference>
<proteinExistence type="predicted"/>
<dbReference type="InterPro" id="IPR019079">
    <property type="entry name" value="Capsule_synth_CapA"/>
</dbReference>
<reference evidence="2 3" key="1">
    <citation type="journal article" date="2023" name="BMC Biol.">
        <title>The compact genome of the sponge Oopsacas minuta (Hexactinellida) is lacking key metazoan core genes.</title>
        <authorList>
            <person name="Santini S."/>
            <person name="Schenkelaars Q."/>
            <person name="Jourda C."/>
            <person name="Duchesne M."/>
            <person name="Belahbib H."/>
            <person name="Rocher C."/>
            <person name="Selva M."/>
            <person name="Riesgo A."/>
            <person name="Vervoort M."/>
            <person name="Leys S.P."/>
            <person name="Kodjabachian L."/>
            <person name="Le Bivic A."/>
            <person name="Borchiellini C."/>
            <person name="Claverie J.M."/>
            <person name="Renard E."/>
        </authorList>
    </citation>
    <scope>NUCLEOTIDE SEQUENCE [LARGE SCALE GENOMIC DNA]</scope>
    <source>
        <strain evidence="2">SPO-2</strain>
    </source>
</reference>
<evidence type="ECO:0000313" key="3">
    <source>
        <dbReference type="Proteomes" id="UP001165289"/>
    </source>
</evidence>
<keyword evidence="3" id="KW-1185">Reference proteome</keyword>
<comment type="caution">
    <text evidence="2">The sequence shown here is derived from an EMBL/GenBank/DDBJ whole genome shotgun (WGS) entry which is preliminary data.</text>
</comment>
<protein>
    <submittedName>
        <fullName evidence="2">Capsular biosynthesis protein</fullName>
    </submittedName>
</protein>
<dbReference type="InterPro" id="IPR029052">
    <property type="entry name" value="Metallo-depent_PP-like"/>
</dbReference>
<evidence type="ECO:0000313" key="2">
    <source>
        <dbReference type="EMBL" id="KAI6658994.1"/>
    </source>
</evidence>
<gene>
    <name evidence="2" type="ORF">LOD99_14670</name>
</gene>
<evidence type="ECO:0000259" key="1">
    <source>
        <dbReference type="Pfam" id="PF09587"/>
    </source>
</evidence>
<feature type="domain" description="Capsule synthesis protein CapA" evidence="1">
    <location>
        <begin position="129"/>
        <end position="308"/>
    </location>
</feature>
<accession>A0AAV7KCY2</accession>
<sequence length="370" mass="41968">MILVIVFIHFRKLPEIELQQKHIEEHNEWDLPDNWSIPPALRANRYTCNNLLRLRQGNRNITVDYLTLGIGALIFLIDRSSSSNEYKLELARNLTLLKDILTPNDLVHVVGNIEEVDKLNGSDIRLFLSKNQFEMLRGFGISSISLSAPEILHRSLQPLIPEITREAESAGIQLTGIVPVENVVLHTKEQAQPLRMLTTQQGIKVGVLAYCALKECEIMTTDLTHQPAVFSNIVLYDIQMIRTKGARLVVVSMNWGVSTDSRYNDVLSRKLAMAGADVVVGQHPWGKLGHGLYATTLVIFASGTMLGNQDYVDYIREFLFYRIRYGRLGDMKSEYKVIDRSTYTAKSGWIEVCSDGDIYCIECLDMRIHL</sequence>
<dbReference type="Gene3D" id="3.60.21.10">
    <property type="match status" value="1"/>
</dbReference>
<dbReference type="Proteomes" id="UP001165289">
    <property type="component" value="Unassembled WGS sequence"/>
</dbReference>